<dbReference type="PANTHER" id="PTHR45624:SF12">
    <property type="entry name" value="MITOCHONDRIAL ORNITHINE TRANSPORTER 1"/>
    <property type="match status" value="1"/>
</dbReference>
<comment type="subcellular location">
    <subcellularLocation>
        <location evidence="1">Mitochondrion membrane</location>
        <topology evidence="1">Multi-pass membrane protein</topology>
    </subcellularLocation>
</comment>
<proteinExistence type="inferred from homology"/>
<evidence type="ECO:0000256" key="9">
    <source>
        <dbReference type="PROSITE-ProRule" id="PRU00282"/>
    </source>
</evidence>
<dbReference type="OrthoDB" id="409586at2759"/>
<dbReference type="GO" id="GO:0000064">
    <property type="term" value="F:L-ornithine transmembrane transporter activity"/>
    <property type="evidence" value="ECO:0007669"/>
    <property type="project" value="TreeGrafter"/>
</dbReference>
<keyword evidence="13" id="KW-1185">Reference proteome</keyword>
<dbReference type="InterPro" id="IPR050567">
    <property type="entry name" value="Mitochondrial_Carrier"/>
</dbReference>
<feature type="transmembrane region" description="Helical" evidence="10">
    <location>
        <begin position="569"/>
        <end position="590"/>
    </location>
</feature>
<evidence type="ECO:0000313" key="13">
    <source>
        <dbReference type="Proteomes" id="UP000567179"/>
    </source>
</evidence>
<dbReference type="AlphaFoldDB" id="A0A8H5BGI6"/>
<organism evidence="12 13">
    <name type="scientific">Psilocybe cf. subviscida</name>
    <dbReference type="NCBI Taxonomy" id="2480587"/>
    <lineage>
        <taxon>Eukaryota</taxon>
        <taxon>Fungi</taxon>
        <taxon>Dikarya</taxon>
        <taxon>Basidiomycota</taxon>
        <taxon>Agaricomycotina</taxon>
        <taxon>Agaricomycetes</taxon>
        <taxon>Agaricomycetidae</taxon>
        <taxon>Agaricales</taxon>
        <taxon>Agaricineae</taxon>
        <taxon>Strophariaceae</taxon>
        <taxon>Psilocybe</taxon>
    </lineage>
</organism>
<keyword evidence="5" id="KW-0677">Repeat</keyword>
<dbReference type="Gene3D" id="1.50.40.10">
    <property type="entry name" value="Mitochondrial carrier domain"/>
    <property type="match status" value="1"/>
</dbReference>
<dbReference type="GO" id="GO:1990575">
    <property type="term" value="P:mitochondrial L-ornithine transmembrane transport"/>
    <property type="evidence" value="ECO:0007669"/>
    <property type="project" value="TreeGrafter"/>
</dbReference>
<evidence type="ECO:0000256" key="2">
    <source>
        <dbReference type="ARBA" id="ARBA00006375"/>
    </source>
</evidence>
<evidence type="ECO:0000256" key="4">
    <source>
        <dbReference type="ARBA" id="ARBA00022692"/>
    </source>
</evidence>
<keyword evidence="4 9" id="KW-0812">Transmembrane</keyword>
<name>A0A8H5BGI6_9AGAR</name>
<keyword evidence="3" id="KW-0813">Transport</keyword>
<protein>
    <recommendedName>
        <fullName evidence="11">Vacuolar sorting protein Vps3844 C-terminal domain-containing protein</fullName>
    </recommendedName>
</protein>
<evidence type="ECO:0000256" key="3">
    <source>
        <dbReference type="ARBA" id="ARBA00022448"/>
    </source>
</evidence>
<dbReference type="PANTHER" id="PTHR45624">
    <property type="entry name" value="MITOCHONDRIAL BASIC AMINO ACIDS TRANSPORTER-RELATED"/>
    <property type="match status" value="1"/>
</dbReference>
<evidence type="ECO:0000256" key="10">
    <source>
        <dbReference type="SAM" id="Phobius"/>
    </source>
</evidence>
<dbReference type="InterPro" id="IPR023395">
    <property type="entry name" value="MCP_dom_sf"/>
</dbReference>
<comment type="similarity">
    <text evidence="2">Belongs to the mitochondrial carrier (TC 2.A.29) family.</text>
</comment>
<evidence type="ECO:0000256" key="6">
    <source>
        <dbReference type="ARBA" id="ARBA00022989"/>
    </source>
</evidence>
<reference evidence="12 13" key="1">
    <citation type="journal article" date="2020" name="ISME J.">
        <title>Uncovering the hidden diversity of litter-decomposition mechanisms in mushroom-forming fungi.</title>
        <authorList>
            <person name="Floudas D."/>
            <person name="Bentzer J."/>
            <person name="Ahren D."/>
            <person name="Johansson T."/>
            <person name="Persson P."/>
            <person name="Tunlid A."/>
        </authorList>
    </citation>
    <scope>NUCLEOTIDE SEQUENCE [LARGE SCALE GENOMIC DNA]</scope>
    <source>
        <strain evidence="12 13">CBS 101986</strain>
    </source>
</reference>
<evidence type="ECO:0000256" key="5">
    <source>
        <dbReference type="ARBA" id="ARBA00022737"/>
    </source>
</evidence>
<dbReference type="PROSITE" id="PS50920">
    <property type="entry name" value="SOLCAR"/>
    <property type="match status" value="3"/>
</dbReference>
<feature type="repeat" description="Solcar" evidence="9">
    <location>
        <begin position="172"/>
        <end position="262"/>
    </location>
</feature>
<dbReference type="SUPFAM" id="SSF103506">
    <property type="entry name" value="Mitochondrial carrier"/>
    <property type="match status" value="1"/>
</dbReference>
<feature type="repeat" description="Solcar" evidence="9">
    <location>
        <begin position="1"/>
        <end position="55"/>
    </location>
</feature>
<feature type="domain" description="Vacuolar sorting protein Vps3844 C-terminal" evidence="11">
    <location>
        <begin position="504"/>
        <end position="603"/>
    </location>
</feature>
<dbReference type="Proteomes" id="UP000567179">
    <property type="component" value="Unassembled WGS sequence"/>
</dbReference>
<dbReference type="Pfam" id="PF12955">
    <property type="entry name" value="Vps3844_C"/>
    <property type="match status" value="1"/>
</dbReference>
<feature type="repeat" description="Solcar" evidence="9">
    <location>
        <begin position="73"/>
        <end position="160"/>
    </location>
</feature>
<evidence type="ECO:0000259" key="11">
    <source>
        <dbReference type="Pfam" id="PF12955"/>
    </source>
</evidence>
<keyword evidence="6 10" id="KW-1133">Transmembrane helix</keyword>
<evidence type="ECO:0000313" key="12">
    <source>
        <dbReference type="EMBL" id="KAF5322749.1"/>
    </source>
</evidence>
<feature type="transmembrane region" description="Helical" evidence="10">
    <location>
        <begin position="178"/>
        <end position="195"/>
    </location>
</feature>
<comment type="caution">
    <text evidence="12">The sequence shown here is derived from an EMBL/GenBank/DDBJ whole genome shotgun (WGS) entry which is preliminary data.</text>
</comment>
<dbReference type="EMBL" id="JAACJJ010000028">
    <property type="protein sequence ID" value="KAF5322749.1"/>
    <property type="molecule type" value="Genomic_DNA"/>
</dbReference>
<gene>
    <name evidence="12" type="ORF">D9619_001472</name>
</gene>
<dbReference type="InterPro" id="IPR018108">
    <property type="entry name" value="MCP_transmembrane"/>
</dbReference>
<evidence type="ECO:0000256" key="8">
    <source>
        <dbReference type="ARBA" id="ARBA00023136"/>
    </source>
</evidence>
<dbReference type="InterPro" id="IPR024382">
    <property type="entry name" value="Vps3844_C"/>
</dbReference>
<keyword evidence="8 9" id="KW-0472">Membrane</keyword>
<accession>A0A8H5BGI6</accession>
<sequence>MPAPKGTYNGMLHCAGGILRNEGPLAFYKGTLTPLLGIGVCVSIQFGALEYVKRVFAESNAAAGVGGPGGKTLSSSQLFAAGVFAGLANGVVSGPVEHIRIRLQTQSNTKPLYRGPGDAIKKIYAERGIAGIYKGQAVTLLREASGYGIYFLTYEKLVQWEMAKKGIKRDQIKPINSVAYGAAAGYALWAIIYPIDMIKSRMQTDGFTPATGQKYKSTIDCVKTVWRTEGIGAFTRGLGPTLIRLVVVMAGGDTLTSIITMRVPFSLGVLLCGGLQAVQAVRVYMSPAPDFHQASVSPEQASAAVSRHLGLESFESFQEGSPGAYKEESFVGQDARNSLIITVDEADARAILPDSLQPAFDVPTPPSTPIYSLSSVLTTYIHRARQQWFPSVYAALDFGNSEDISDLKVFLNDAEEPSFAAIELSKVREARQKFGFDSYEYSEVADEIRNLLQDAAESNNFNVVVLTFAAPSSPSIVKRAAPQESQVPFPAPPPQLPIGGVSTCFTSLDACNNGTSSCSGRGECAKATKAGKTCFVCSCGATKVGEGNKVKTTYWAGDSCERKDVSGPFVLLTGTVIVIILLIVGSISLLTSVGDQALPSTLLATAVPARRD</sequence>
<evidence type="ECO:0000256" key="7">
    <source>
        <dbReference type="ARBA" id="ARBA00023128"/>
    </source>
</evidence>
<dbReference type="GO" id="GO:0031966">
    <property type="term" value="C:mitochondrial membrane"/>
    <property type="evidence" value="ECO:0007669"/>
    <property type="project" value="UniProtKB-SubCell"/>
</dbReference>
<evidence type="ECO:0000256" key="1">
    <source>
        <dbReference type="ARBA" id="ARBA00004225"/>
    </source>
</evidence>
<keyword evidence="7" id="KW-0496">Mitochondrion</keyword>
<dbReference type="Pfam" id="PF00153">
    <property type="entry name" value="Mito_carr"/>
    <property type="match status" value="3"/>
</dbReference>